<feature type="transmembrane region" description="Helical" evidence="1">
    <location>
        <begin position="36"/>
        <end position="54"/>
    </location>
</feature>
<keyword evidence="1" id="KW-0812">Transmembrane</keyword>
<name>A0ABY4ED55_VITST</name>
<keyword evidence="1" id="KW-1133">Transmembrane helix</keyword>
<gene>
    <name evidence="2" type="ORF">LVJ81_03735</name>
</gene>
<accession>A0ABY4ED55</accession>
<reference evidence="2" key="1">
    <citation type="submission" date="2021-12" db="EMBL/GenBank/DDBJ databases">
        <authorList>
            <person name="Veyrier F.J."/>
        </authorList>
    </citation>
    <scope>NUCLEOTIDE SEQUENCE</scope>
    <source>
        <strain evidence="2">SAG 1488-6</strain>
    </source>
</reference>
<evidence type="ECO:0000256" key="1">
    <source>
        <dbReference type="SAM" id="Phobius"/>
    </source>
</evidence>
<evidence type="ECO:0000313" key="2">
    <source>
        <dbReference type="EMBL" id="UOO93154.1"/>
    </source>
</evidence>
<protein>
    <submittedName>
        <fullName evidence="2">Uncharacterized protein</fullName>
    </submittedName>
</protein>
<evidence type="ECO:0000313" key="3">
    <source>
        <dbReference type="Proteomes" id="UP000832034"/>
    </source>
</evidence>
<sequence length="86" mass="9584">MLQAIDFTVDRQFDGQRYAAFLVFSESDFFTSGERFLAFAVAISSVLIGTIMTVKLTVCGEIDICHIWPLLPSQLNDKYALDVGIC</sequence>
<reference evidence="2" key="2">
    <citation type="journal article" date="2022" name="Res Sq">
        <title>Evolution of multicellular longitudinally dividing oral cavity symbionts (Neisseriaceae).</title>
        <authorList>
            <person name="Nyongesa S."/>
            <person name="Weber P."/>
            <person name="Bernet E."/>
            <person name="Pullido F."/>
            <person name="Nieckarz M."/>
            <person name="Delaby M."/>
            <person name="Nieves C."/>
            <person name="Viehboeck T."/>
            <person name="Krause N."/>
            <person name="Rivera-Millot A."/>
            <person name="Nakamura A."/>
            <person name="Vischer N."/>
            <person name="VanNieuwenhze M."/>
            <person name="Brun Y."/>
            <person name="Cava F."/>
            <person name="Bulgheresi S."/>
            <person name="Veyrier F."/>
        </authorList>
    </citation>
    <scope>NUCLEOTIDE SEQUENCE</scope>
    <source>
        <strain evidence="2">SAG 1488-6</strain>
    </source>
</reference>
<organism evidence="2 3">
    <name type="scientific">Vitreoscilla stercoraria</name>
    <dbReference type="NCBI Taxonomy" id="61"/>
    <lineage>
        <taxon>Bacteria</taxon>
        <taxon>Pseudomonadati</taxon>
        <taxon>Pseudomonadota</taxon>
        <taxon>Betaproteobacteria</taxon>
        <taxon>Neisseriales</taxon>
        <taxon>Neisseriaceae</taxon>
        <taxon>Vitreoscilla</taxon>
    </lineage>
</organism>
<dbReference type="Proteomes" id="UP000832034">
    <property type="component" value="Chromosome"/>
</dbReference>
<proteinExistence type="predicted"/>
<keyword evidence="1" id="KW-0472">Membrane</keyword>
<dbReference type="EMBL" id="CP091512">
    <property type="protein sequence ID" value="UOO93154.1"/>
    <property type="molecule type" value="Genomic_DNA"/>
</dbReference>
<keyword evidence="3" id="KW-1185">Reference proteome</keyword>
<dbReference type="RefSeq" id="WP_155970515.1">
    <property type="nucleotide sequence ID" value="NZ_CP091512.1"/>
</dbReference>